<accession>A0ABD5TWS6</accession>
<comment type="caution">
    <text evidence="1">The sequence shown here is derived from an EMBL/GenBank/DDBJ whole genome shotgun (WGS) entry which is preliminary data.</text>
</comment>
<keyword evidence="2" id="KW-1185">Reference proteome</keyword>
<protein>
    <submittedName>
        <fullName evidence="1">Uncharacterized protein</fullName>
    </submittedName>
</protein>
<evidence type="ECO:0000313" key="1">
    <source>
        <dbReference type="EMBL" id="MFC6824964.1"/>
    </source>
</evidence>
<gene>
    <name evidence="1" type="ORF">ACFQEV_08165</name>
</gene>
<evidence type="ECO:0000313" key="2">
    <source>
        <dbReference type="Proteomes" id="UP001596408"/>
    </source>
</evidence>
<dbReference type="RefSeq" id="WP_379694677.1">
    <property type="nucleotide sequence ID" value="NZ_JBHSXH010000011.1"/>
</dbReference>
<organism evidence="1 2">
    <name type="scientific">Halopelagius fulvigenes</name>
    <dbReference type="NCBI Taxonomy" id="1198324"/>
    <lineage>
        <taxon>Archaea</taxon>
        <taxon>Methanobacteriati</taxon>
        <taxon>Methanobacteriota</taxon>
        <taxon>Stenosarchaea group</taxon>
        <taxon>Halobacteria</taxon>
        <taxon>Halobacteriales</taxon>
        <taxon>Haloferacaceae</taxon>
    </lineage>
</organism>
<name>A0ABD5TWS6_9EURY</name>
<sequence>MDYGDGRPGNPGGAARSVDQLDQETLTVCKYKIQYRGTYGNTPFLDTGWIKSAINCKGYDDNGTYNFITVHKTDPRYTGERPPAYGGEWEYHVDTESGLGNKLVRPHSPR</sequence>
<dbReference type="EMBL" id="JBHSXH010000011">
    <property type="protein sequence ID" value="MFC6824964.1"/>
    <property type="molecule type" value="Genomic_DNA"/>
</dbReference>
<proteinExistence type="predicted"/>
<dbReference type="Proteomes" id="UP001596408">
    <property type="component" value="Unassembled WGS sequence"/>
</dbReference>
<dbReference type="AlphaFoldDB" id="A0ABD5TWS6"/>
<reference evidence="1 2" key="1">
    <citation type="journal article" date="2019" name="Int. J. Syst. Evol. Microbiol.">
        <title>The Global Catalogue of Microorganisms (GCM) 10K type strain sequencing project: providing services to taxonomists for standard genome sequencing and annotation.</title>
        <authorList>
            <consortium name="The Broad Institute Genomics Platform"/>
            <consortium name="The Broad Institute Genome Sequencing Center for Infectious Disease"/>
            <person name="Wu L."/>
            <person name="Ma J."/>
        </authorList>
    </citation>
    <scope>NUCLEOTIDE SEQUENCE [LARGE SCALE GENOMIC DNA]</scope>
    <source>
        <strain evidence="1 2">YIM 94188</strain>
    </source>
</reference>